<dbReference type="Gene3D" id="1.10.10.10">
    <property type="entry name" value="Winged helix-like DNA-binding domain superfamily/Winged helix DNA-binding domain"/>
    <property type="match status" value="1"/>
</dbReference>
<evidence type="ECO:0000256" key="3">
    <source>
        <dbReference type="ARBA" id="ARBA00023163"/>
    </source>
</evidence>
<keyword evidence="6" id="KW-1185">Reference proteome</keyword>
<dbReference type="SMART" id="SM00895">
    <property type="entry name" value="FCD"/>
    <property type="match status" value="1"/>
</dbReference>
<dbReference type="PROSITE" id="PS50949">
    <property type="entry name" value="HTH_GNTR"/>
    <property type="match status" value="1"/>
</dbReference>
<dbReference type="Pfam" id="PF07729">
    <property type="entry name" value="FCD"/>
    <property type="match status" value="1"/>
</dbReference>
<dbReference type="InterPro" id="IPR036388">
    <property type="entry name" value="WH-like_DNA-bd_sf"/>
</dbReference>
<evidence type="ECO:0000256" key="2">
    <source>
        <dbReference type="ARBA" id="ARBA00023125"/>
    </source>
</evidence>
<dbReference type="InterPro" id="IPR011711">
    <property type="entry name" value="GntR_C"/>
</dbReference>
<dbReference type="Proteomes" id="UP000008366">
    <property type="component" value="Unassembled WGS sequence"/>
</dbReference>
<dbReference type="GO" id="GO:0003700">
    <property type="term" value="F:DNA-binding transcription factor activity"/>
    <property type="evidence" value="ECO:0007669"/>
    <property type="project" value="InterPro"/>
</dbReference>
<dbReference type="SMART" id="SM00345">
    <property type="entry name" value="HTH_GNTR"/>
    <property type="match status" value="1"/>
</dbReference>
<dbReference type="Pfam" id="PF00392">
    <property type="entry name" value="GntR"/>
    <property type="match status" value="1"/>
</dbReference>
<dbReference type="PANTHER" id="PTHR43537">
    <property type="entry name" value="TRANSCRIPTIONAL REGULATOR, GNTR FAMILY"/>
    <property type="match status" value="1"/>
</dbReference>
<gene>
    <name evidence="5" type="ORF">KILIM_084_00070</name>
</gene>
<dbReference type="eggNOG" id="COG1802">
    <property type="taxonomic scope" value="Bacteria"/>
</dbReference>
<dbReference type="SUPFAM" id="SSF48008">
    <property type="entry name" value="GntR ligand-binding domain-like"/>
    <property type="match status" value="1"/>
</dbReference>
<sequence>MATSHSPLRRASGSQLVYTELRRQILALELAPGVRLNETELAASLGVSRTPFREAVRLLFAEGLLEQLPTGGVVVRGISADDVEELYGVRAALEGLLAAEATARATPADLARLESLVDRNARLVDLPDEAMRAGHDFHEAIASIASNSWAQRLHAQIDVQMARYRVFTNETQDRRTQALAEHRAILAAIGTGDPTIARAAAEEHVHSAREVAVVAVAAHLAE</sequence>
<name>K6WEZ2_9MICO</name>
<comment type="caution">
    <text evidence="5">The sequence shown here is derived from an EMBL/GenBank/DDBJ whole genome shotgun (WGS) entry which is preliminary data.</text>
</comment>
<dbReference type="RefSeq" id="WP_006594367.1">
    <property type="nucleotide sequence ID" value="NZ_BAHD01000084.1"/>
</dbReference>
<protein>
    <submittedName>
        <fullName evidence="5">Putative GntR family transcriptional regulator</fullName>
    </submittedName>
</protein>
<keyword evidence="3" id="KW-0804">Transcription</keyword>
<dbReference type="InterPro" id="IPR008920">
    <property type="entry name" value="TF_FadR/GntR_C"/>
</dbReference>
<dbReference type="PRINTS" id="PR00035">
    <property type="entry name" value="HTHGNTR"/>
</dbReference>
<evidence type="ECO:0000313" key="6">
    <source>
        <dbReference type="Proteomes" id="UP000008366"/>
    </source>
</evidence>
<organism evidence="5 6">
    <name type="scientific">Kineosphaera limosa NBRC 100340</name>
    <dbReference type="NCBI Taxonomy" id="1184609"/>
    <lineage>
        <taxon>Bacteria</taxon>
        <taxon>Bacillati</taxon>
        <taxon>Actinomycetota</taxon>
        <taxon>Actinomycetes</taxon>
        <taxon>Micrococcales</taxon>
        <taxon>Dermatophilaceae</taxon>
        <taxon>Kineosphaera</taxon>
    </lineage>
</organism>
<proteinExistence type="predicted"/>
<dbReference type="CDD" id="cd07377">
    <property type="entry name" value="WHTH_GntR"/>
    <property type="match status" value="1"/>
</dbReference>
<dbReference type="Gene3D" id="1.20.120.530">
    <property type="entry name" value="GntR ligand-binding domain-like"/>
    <property type="match status" value="1"/>
</dbReference>
<dbReference type="SUPFAM" id="SSF46785">
    <property type="entry name" value="Winged helix' DNA-binding domain"/>
    <property type="match status" value="1"/>
</dbReference>
<accession>K6WEZ2</accession>
<evidence type="ECO:0000256" key="1">
    <source>
        <dbReference type="ARBA" id="ARBA00023015"/>
    </source>
</evidence>
<dbReference type="STRING" id="1184609.KILIM_084_00070"/>
<feature type="domain" description="HTH gntR-type" evidence="4">
    <location>
        <begin position="11"/>
        <end position="78"/>
    </location>
</feature>
<dbReference type="InterPro" id="IPR000524">
    <property type="entry name" value="Tscrpt_reg_HTH_GntR"/>
</dbReference>
<evidence type="ECO:0000259" key="4">
    <source>
        <dbReference type="PROSITE" id="PS50949"/>
    </source>
</evidence>
<dbReference type="GO" id="GO:0003677">
    <property type="term" value="F:DNA binding"/>
    <property type="evidence" value="ECO:0007669"/>
    <property type="project" value="UniProtKB-KW"/>
</dbReference>
<dbReference type="EMBL" id="BAHD01000084">
    <property type="protein sequence ID" value="GAB97835.1"/>
    <property type="molecule type" value="Genomic_DNA"/>
</dbReference>
<dbReference type="InterPro" id="IPR036390">
    <property type="entry name" value="WH_DNA-bd_sf"/>
</dbReference>
<dbReference type="AlphaFoldDB" id="K6WEZ2"/>
<reference evidence="5 6" key="1">
    <citation type="submission" date="2012-08" db="EMBL/GenBank/DDBJ databases">
        <title>Whole genome shotgun sequence of Kineosphaera limosa NBRC 100340.</title>
        <authorList>
            <person name="Yoshida I."/>
            <person name="Isaki S."/>
            <person name="Hosoyama A."/>
            <person name="Tsuchikane K."/>
            <person name="Katsumata H."/>
            <person name="Ando Y."/>
            <person name="Ohji S."/>
            <person name="Hamada M."/>
            <person name="Tamura T."/>
            <person name="Yamazoe A."/>
            <person name="Yamazaki S."/>
            <person name="Fujita N."/>
        </authorList>
    </citation>
    <scope>NUCLEOTIDE SEQUENCE [LARGE SCALE GENOMIC DNA]</scope>
    <source>
        <strain evidence="5 6">NBRC 100340</strain>
    </source>
</reference>
<dbReference type="PANTHER" id="PTHR43537:SF24">
    <property type="entry name" value="GLUCONATE OPERON TRANSCRIPTIONAL REPRESSOR"/>
    <property type="match status" value="1"/>
</dbReference>
<keyword evidence="1" id="KW-0805">Transcription regulation</keyword>
<keyword evidence="2" id="KW-0238">DNA-binding</keyword>
<evidence type="ECO:0000313" key="5">
    <source>
        <dbReference type="EMBL" id="GAB97835.1"/>
    </source>
</evidence>